<reference evidence="2 3" key="1">
    <citation type="journal article" date="2014" name="Nat. Commun.">
        <title>Molecular traces of alternative social organization in a termite genome.</title>
        <authorList>
            <person name="Terrapon N."/>
            <person name="Li C."/>
            <person name="Robertson H.M."/>
            <person name="Ji L."/>
            <person name="Meng X."/>
            <person name="Booth W."/>
            <person name="Chen Z."/>
            <person name="Childers C.P."/>
            <person name="Glastad K.M."/>
            <person name="Gokhale K."/>
            <person name="Gowin J."/>
            <person name="Gronenberg W."/>
            <person name="Hermansen R.A."/>
            <person name="Hu H."/>
            <person name="Hunt B.G."/>
            <person name="Huylmans A.K."/>
            <person name="Khalil S.M."/>
            <person name="Mitchell R.D."/>
            <person name="Munoz-Torres M.C."/>
            <person name="Mustard J.A."/>
            <person name="Pan H."/>
            <person name="Reese J.T."/>
            <person name="Scharf M.E."/>
            <person name="Sun F."/>
            <person name="Vogel H."/>
            <person name="Xiao J."/>
            <person name="Yang W."/>
            <person name="Yang Z."/>
            <person name="Yang Z."/>
            <person name="Zhou J."/>
            <person name="Zhu J."/>
            <person name="Brent C.S."/>
            <person name="Elsik C.G."/>
            <person name="Goodisman M.A."/>
            <person name="Liberles D.A."/>
            <person name="Roe R.M."/>
            <person name="Vargo E.L."/>
            <person name="Vilcinskas A."/>
            <person name="Wang J."/>
            <person name="Bornberg-Bauer E."/>
            <person name="Korb J."/>
            <person name="Zhang G."/>
            <person name="Liebig J."/>
        </authorList>
    </citation>
    <scope>NUCLEOTIDE SEQUENCE [LARGE SCALE GENOMIC DNA]</scope>
    <source>
        <tissue evidence="2">Whole organism</tissue>
    </source>
</reference>
<proteinExistence type="predicted"/>
<feature type="signal peptide" evidence="1">
    <location>
        <begin position="1"/>
        <end position="19"/>
    </location>
</feature>
<evidence type="ECO:0000313" key="3">
    <source>
        <dbReference type="Proteomes" id="UP000027135"/>
    </source>
</evidence>
<protein>
    <submittedName>
        <fullName evidence="2">Uncharacterized protein</fullName>
    </submittedName>
</protein>
<organism evidence="2 3">
    <name type="scientific">Zootermopsis nevadensis</name>
    <name type="common">Dampwood termite</name>
    <dbReference type="NCBI Taxonomy" id="136037"/>
    <lineage>
        <taxon>Eukaryota</taxon>
        <taxon>Metazoa</taxon>
        <taxon>Ecdysozoa</taxon>
        <taxon>Arthropoda</taxon>
        <taxon>Hexapoda</taxon>
        <taxon>Insecta</taxon>
        <taxon>Pterygota</taxon>
        <taxon>Neoptera</taxon>
        <taxon>Polyneoptera</taxon>
        <taxon>Dictyoptera</taxon>
        <taxon>Blattodea</taxon>
        <taxon>Blattoidea</taxon>
        <taxon>Termitoidae</taxon>
        <taxon>Termopsidae</taxon>
        <taxon>Zootermopsis</taxon>
    </lineage>
</organism>
<keyword evidence="1" id="KW-0732">Signal</keyword>
<sequence>MANCVTLLFLAALVSVVVAHPPWRSHHAHEWGRNHFPGYFGYHGQPEIIVIVKEKTPAPVTSTTAAPATTISTAGTTVGTTLGTAAPGTTG</sequence>
<dbReference type="Proteomes" id="UP000027135">
    <property type="component" value="Unassembled WGS sequence"/>
</dbReference>
<dbReference type="EMBL" id="KK852738">
    <property type="protein sequence ID" value="KDR17416.1"/>
    <property type="molecule type" value="Genomic_DNA"/>
</dbReference>
<dbReference type="AlphaFoldDB" id="A0A067RES1"/>
<keyword evidence="3" id="KW-1185">Reference proteome</keyword>
<accession>A0A067RES1</accession>
<evidence type="ECO:0000256" key="1">
    <source>
        <dbReference type="SAM" id="SignalP"/>
    </source>
</evidence>
<dbReference type="InParanoid" id="A0A067RES1"/>
<name>A0A067RES1_ZOONE</name>
<feature type="chain" id="PRO_5001645110" evidence="1">
    <location>
        <begin position="20"/>
        <end position="91"/>
    </location>
</feature>
<evidence type="ECO:0000313" key="2">
    <source>
        <dbReference type="EMBL" id="KDR17416.1"/>
    </source>
</evidence>
<gene>
    <name evidence="2" type="ORF">L798_08447</name>
</gene>